<evidence type="ECO:0000313" key="3">
    <source>
        <dbReference type="Proteomes" id="UP000503349"/>
    </source>
</evidence>
<protein>
    <submittedName>
        <fullName evidence="2">Uncharacterized protein</fullName>
    </submittedName>
</protein>
<evidence type="ECO:0000256" key="1">
    <source>
        <dbReference type="SAM" id="MobiDB-lite"/>
    </source>
</evidence>
<dbReference type="AlphaFoldDB" id="A0A6G1QAX0"/>
<reference evidence="3" key="2">
    <citation type="submission" date="2019-02" db="EMBL/GenBank/DDBJ databases">
        <title>Opniocepnalus argus Var Kimnra genome.</title>
        <authorList>
            <person name="Zhou C."/>
            <person name="Xiao S."/>
        </authorList>
    </citation>
    <scope>NUCLEOTIDE SEQUENCE [LARGE SCALE GENOMIC DNA]</scope>
</reference>
<accession>A0A6G1QAX0</accession>
<keyword evidence="3" id="KW-1185">Reference proteome</keyword>
<sequence length="61" mass="6684">MNLYQSDGKTEVWRKKEFGHDPKHASSSVKHSGGNGMASSGTGSLIFIDFRLAMSISRLNL</sequence>
<reference evidence="2 3" key="1">
    <citation type="submission" date="2019-02" db="EMBL/GenBank/DDBJ databases">
        <title>Opniocepnalus argus genome.</title>
        <authorList>
            <person name="Zhou C."/>
            <person name="Xiao S."/>
        </authorList>
    </citation>
    <scope>NUCLEOTIDE SEQUENCE [LARGE SCALE GENOMIC DNA]</scope>
    <source>
        <strain evidence="2">OARG1902GOOAL</strain>
        <tissue evidence="2">Muscle</tissue>
    </source>
</reference>
<feature type="compositionally biased region" description="Basic and acidic residues" evidence="1">
    <location>
        <begin position="8"/>
        <end position="24"/>
    </location>
</feature>
<organism evidence="2 3">
    <name type="scientific">Channa argus</name>
    <name type="common">Northern snakehead</name>
    <name type="synonym">Ophicephalus argus</name>
    <dbReference type="NCBI Taxonomy" id="215402"/>
    <lineage>
        <taxon>Eukaryota</taxon>
        <taxon>Metazoa</taxon>
        <taxon>Chordata</taxon>
        <taxon>Craniata</taxon>
        <taxon>Vertebrata</taxon>
        <taxon>Euteleostomi</taxon>
        <taxon>Actinopterygii</taxon>
        <taxon>Neopterygii</taxon>
        <taxon>Teleostei</taxon>
        <taxon>Neoteleostei</taxon>
        <taxon>Acanthomorphata</taxon>
        <taxon>Anabantaria</taxon>
        <taxon>Anabantiformes</taxon>
        <taxon>Channoidei</taxon>
        <taxon>Channidae</taxon>
        <taxon>Channa</taxon>
    </lineage>
</organism>
<proteinExistence type="predicted"/>
<name>A0A6G1QAX0_CHAAH</name>
<dbReference type="EMBL" id="CM015726">
    <property type="protein sequence ID" value="KAF3699790.1"/>
    <property type="molecule type" value="Genomic_DNA"/>
</dbReference>
<gene>
    <name evidence="2" type="ORF">EXN66_Car015477</name>
</gene>
<evidence type="ECO:0000313" key="2">
    <source>
        <dbReference type="EMBL" id="KAF3699790.1"/>
    </source>
</evidence>
<feature type="region of interest" description="Disordered" evidence="1">
    <location>
        <begin position="1"/>
        <end position="36"/>
    </location>
</feature>
<dbReference type="Proteomes" id="UP000503349">
    <property type="component" value="Chromosome 15"/>
</dbReference>